<dbReference type="WBParaSite" id="GPUH_0002102501-mRNA-1">
    <property type="protein sequence ID" value="GPUH_0002102501-mRNA-1"/>
    <property type="gene ID" value="GPUH_0002102501"/>
</dbReference>
<protein>
    <submittedName>
        <fullName evidence="3">Secreted protein</fullName>
    </submittedName>
</protein>
<proteinExistence type="predicted"/>
<sequence length="123" mass="12971">MNTVHGQFISAAVTVVQRLARALPEVAAPAARVHSIHAARNAGISGAYPEVSEFVGITQRVSFHSTAPAVERSSVTCARAVLASSSGTVTILISKKARFNRQDTNTLSLSPFLESCALQIPNI</sequence>
<evidence type="ECO:0000313" key="3">
    <source>
        <dbReference type="WBParaSite" id="GPUH_0002102501-mRNA-1"/>
    </source>
</evidence>
<dbReference type="EMBL" id="UYRT01091623">
    <property type="protein sequence ID" value="VDN37279.1"/>
    <property type="molecule type" value="Genomic_DNA"/>
</dbReference>
<name>A0A183EJ59_9BILA</name>
<evidence type="ECO:0000313" key="2">
    <source>
        <dbReference type="Proteomes" id="UP000271098"/>
    </source>
</evidence>
<gene>
    <name evidence="1" type="ORF">GPUH_LOCUS21000</name>
</gene>
<evidence type="ECO:0000313" key="1">
    <source>
        <dbReference type="EMBL" id="VDN37279.1"/>
    </source>
</evidence>
<reference evidence="3" key="1">
    <citation type="submission" date="2016-06" db="UniProtKB">
        <authorList>
            <consortium name="WormBaseParasite"/>
        </authorList>
    </citation>
    <scope>IDENTIFICATION</scope>
</reference>
<organism evidence="3">
    <name type="scientific">Gongylonema pulchrum</name>
    <dbReference type="NCBI Taxonomy" id="637853"/>
    <lineage>
        <taxon>Eukaryota</taxon>
        <taxon>Metazoa</taxon>
        <taxon>Ecdysozoa</taxon>
        <taxon>Nematoda</taxon>
        <taxon>Chromadorea</taxon>
        <taxon>Rhabditida</taxon>
        <taxon>Spirurina</taxon>
        <taxon>Spiruromorpha</taxon>
        <taxon>Spiruroidea</taxon>
        <taxon>Gongylonematidae</taxon>
        <taxon>Gongylonema</taxon>
    </lineage>
</organism>
<dbReference type="Proteomes" id="UP000271098">
    <property type="component" value="Unassembled WGS sequence"/>
</dbReference>
<keyword evidence="2" id="KW-1185">Reference proteome</keyword>
<dbReference type="AlphaFoldDB" id="A0A183EJ59"/>
<accession>A0A183EJ59</accession>
<reference evidence="1 2" key="2">
    <citation type="submission" date="2018-11" db="EMBL/GenBank/DDBJ databases">
        <authorList>
            <consortium name="Pathogen Informatics"/>
        </authorList>
    </citation>
    <scope>NUCLEOTIDE SEQUENCE [LARGE SCALE GENOMIC DNA]</scope>
</reference>